<feature type="compositionally biased region" description="Low complexity" evidence="1">
    <location>
        <begin position="19"/>
        <end position="30"/>
    </location>
</feature>
<feature type="transmembrane region" description="Helical" evidence="2">
    <location>
        <begin position="133"/>
        <end position="153"/>
    </location>
</feature>
<organism evidence="3 4">
    <name type="scientific">Pseudofrankia inefficax (strain DSM 45817 / CECT 9037 / DDB 130130 / EuI1c)</name>
    <name type="common">Frankia inefficax</name>
    <dbReference type="NCBI Taxonomy" id="298654"/>
    <lineage>
        <taxon>Bacteria</taxon>
        <taxon>Bacillati</taxon>
        <taxon>Actinomycetota</taxon>
        <taxon>Actinomycetes</taxon>
        <taxon>Frankiales</taxon>
        <taxon>Frankiaceae</taxon>
        <taxon>Pseudofrankia</taxon>
    </lineage>
</organism>
<dbReference type="PANTHER" id="PTHR43471:SF3">
    <property type="entry name" value="ABC TRANSPORTER PERMEASE PROTEIN NATB"/>
    <property type="match status" value="1"/>
</dbReference>
<gene>
    <name evidence="3" type="ordered locus">FraEuI1c_4018</name>
</gene>
<dbReference type="STRING" id="298654.FraEuI1c_4018"/>
<accession>E3J7X4</accession>
<name>E3J7X4_PSEI1</name>
<feature type="transmembrane region" description="Helical" evidence="2">
    <location>
        <begin position="256"/>
        <end position="278"/>
    </location>
</feature>
<dbReference type="GO" id="GO:0140359">
    <property type="term" value="F:ABC-type transporter activity"/>
    <property type="evidence" value="ECO:0007669"/>
    <property type="project" value="InterPro"/>
</dbReference>
<dbReference type="InParanoid" id="E3J7X4"/>
<dbReference type="Proteomes" id="UP000002484">
    <property type="component" value="Chromosome"/>
</dbReference>
<dbReference type="AlphaFoldDB" id="E3J7X4"/>
<feature type="transmembrane region" description="Helical" evidence="2">
    <location>
        <begin position="52"/>
        <end position="70"/>
    </location>
</feature>
<dbReference type="PANTHER" id="PTHR43471">
    <property type="entry name" value="ABC TRANSPORTER PERMEASE"/>
    <property type="match status" value="1"/>
</dbReference>
<dbReference type="EMBL" id="CP002299">
    <property type="protein sequence ID" value="ADP82022.1"/>
    <property type="molecule type" value="Genomic_DNA"/>
</dbReference>
<keyword evidence="2" id="KW-0812">Transmembrane</keyword>
<evidence type="ECO:0000256" key="2">
    <source>
        <dbReference type="SAM" id="Phobius"/>
    </source>
</evidence>
<dbReference type="RefSeq" id="WP_013425140.1">
    <property type="nucleotide sequence ID" value="NC_014666.1"/>
</dbReference>
<feature type="transmembrane region" description="Helical" evidence="2">
    <location>
        <begin position="229"/>
        <end position="250"/>
    </location>
</feature>
<keyword evidence="2" id="KW-1133">Transmembrane helix</keyword>
<evidence type="ECO:0000313" key="3">
    <source>
        <dbReference type="EMBL" id="ADP82022.1"/>
    </source>
</evidence>
<dbReference type="HOGENOM" id="CLU_968930_0_0_11"/>
<evidence type="ECO:0000256" key="1">
    <source>
        <dbReference type="SAM" id="MobiDB-lite"/>
    </source>
</evidence>
<proteinExistence type="predicted"/>
<dbReference type="OrthoDB" id="8563307at2"/>
<keyword evidence="2" id="KW-0472">Membrane</keyword>
<feature type="region of interest" description="Disordered" evidence="1">
    <location>
        <begin position="1"/>
        <end position="31"/>
    </location>
</feature>
<protein>
    <submittedName>
        <fullName evidence="3">ABC-2 type transporter</fullName>
    </submittedName>
</protein>
<reference evidence="3 4" key="1">
    <citation type="submission" date="2010-10" db="EMBL/GenBank/DDBJ databases">
        <title>Complete sequence of Frankia sp. EuI1c.</title>
        <authorList>
            <consortium name="US DOE Joint Genome Institute"/>
            <person name="Lucas S."/>
            <person name="Copeland A."/>
            <person name="Lapidus A."/>
            <person name="Cheng J.-F."/>
            <person name="Bruce D."/>
            <person name="Goodwin L."/>
            <person name="Pitluck S."/>
            <person name="Chertkov O."/>
            <person name="Detter J.C."/>
            <person name="Han C."/>
            <person name="Tapia R."/>
            <person name="Land M."/>
            <person name="Hauser L."/>
            <person name="Jeffries C."/>
            <person name="Kyrpides N."/>
            <person name="Ivanova N."/>
            <person name="Mikhailova N."/>
            <person name="Beauchemin N."/>
            <person name="Sen A."/>
            <person name="Sur S.A."/>
            <person name="Gtari M."/>
            <person name="Wall L."/>
            <person name="Tisa L."/>
            <person name="Woyke T."/>
        </authorList>
    </citation>
    <scope>NUCLEOTIDE SEQUENCE [LARGE SCALE GENOMIC DNA]</scope>
    <source>
        <strain evidence="4">DSM 45817 / CECT 9037 / EuI1c</strain>
    </source>
</reference>
<dbReference type="Pfam" id="PF12679">
    <property type="entry name" value="ABC2_membrane_2"/>
    <property type="match status" value="1"/>
</dbReference>
<feature type="transmembrane region" description="Helical" evidence="2">
    <location>
        <begin position="165"/>
        <end position="189"/>
    </location>
</feature>
<keyword evidence="4" id="KW-1185">Reference proteome</keyword>
<sequence length="287" mass="30094" precursor="true">MKTDVDGEPSSVTPHERTASGQSSASAPGPRGWRVVAEQEFIDLWATGRGPVLVFAFSVLLSVITYLAGTNQALNFLEQREAVNLTLQLAVAVGTLVTMVVSADAISGERERGTLENLLLAPVSRRTVAVGKFLAALSLWLASCVVSIPYIWVLGRGSSIVWRALLLDLAVGTLLAAALAALALLVSALSQSNKVSLSVSLFLLLSLFAPTQLPAGATRGWFGTYLDRLNPIAAGTHYMTALLVNGHGWARDLSYLASPLVTIVLAGGALLVAGPRIISLHAGTSRG</sequence>
<feature type="transmembrane region" description="Helical" evidence="2">
    <location>
        <begin position="82"/>
        <end position="103"/>
    </location>
</feature>
<evidence type="ECO:0000313" key="4">
    <source>
        <dbReference type="Proteomes" id="UP000002484"/>
    </source>
</evidence>
<feature type="transmembrane region" description="Helical" evidence="2">
    <location>
        <begin position="195"/>
        <end position="217"/>
    </location>
</feature>
<dbReference type="KEGG" id="fri:FraEuI1c_4018"/>
<dbReference type="eggNOG" id="COG1277">
    <property type="taxonomic scope" value="Bacteria"/>
</dbReference>
<dbReference type="GO" id="GO:0005886">
    <property type="term" value="C:plasma membrane"/>
    <property type="evidence" value="ECO:0007669"/>
    <property type="project" value="UniProtKB-SubCell"/>
</dbReference>